<dbReference type="AlphaFoldDB" id="A0A7C2UUI8"/>
<dbReference type="PROSITE" id="PS51131">
    <property type="entry name" value="ZN_HOOK"/>
    <property type="match status" value="1"/>
</dbReference>
<feature type="coiled-coil region" evidence="7">
    <location>
        <begin position="476"/>
        <end position="603"/>
    </location>
</feature>
<dbReference type="InterPro" id="IPR027417">
    <property type="entry name" value="P-loop_NTPase"/>
</dbReference>
<keyword evidence="4" id="KW-0067">ATP-binding</keyword>
<organism evidence="9">
    <name type="scientific">Fervidicoccus fontis</name>
    <dbReference type="NCBI Taxonomy" id="683846"/>
    <lineage>
        <taxon>Archaea</taxon>
        <taxon>Thermoproteota</taxon>
        <taxon>Thermoprotei</taxon>
        <taxon>Fervidicoccales</taxon>
        <taxon>Fervidicoccaceae</taxon>
        <taxon>Fervidicoccus</taxon>
    </lineage>
</organism>
<evidence type="ECO:0000256" key="4">
    <source>
        <dbReference type="ARBA" id="ARBA00022840"/>
    </source>
</evidence>
<dbReference type="GO" id="GO:0005524">
    <property type="term" value="F:ATP binding"/>
    <property type="evidence" value="ECO:0007669"/>
    <property type="project" value="UniProtKB-KW"/>
</dbReference>
<proteinExistence type="predicted"/>
<dbReference type="Proteomes" id="UP000885664">
    <property type="component" value="Unassembled WGS sequence"/>
</dbReference>
<feature type="coiled-coil region" evidence="7">
    <location>
        <begin position="410"/>
        <end position="440"/>
    </location>
</feature>
<dbReference type="PANTHER" id="PTHR32114:SF2">
    <property type="entry name" value="ABC TRANSPORTER ABCH.3"/>
    <property type="match status" value="1"/>
</dbReference>
<dbReference type="Pfam" id="PF04423">
    <property type="entry name" value="Rad50_zn_hook"/>
    <property type="match status" value="1"/>
</dbReference>
<keyword evidence="2" id="KW-0547">Nucleotide-binding</keyword>
<evidence type="ECO:0000256" key="1">
    <source>
        <dbReference type="ARBA" id="ARBA00022723"/>
    </source>
</evidence>
<evidence type="ECO:0000256" key="2">
    <source>
        <dbReference type="ARBA" id="ARBA00022741"/>
    </source>
</evidence>
<dbReference type="GO" id="GO:0046872">
    <property type="term" value="F:metal ion binding"/>
    <property type="evidence" value="ECO:0007669"/>
    <property type="project" value="UniProtKB-UniRule"/>
</dbReference>
<keyword evidence="3 6" id="KW-0862">Zinc</keyword>
<evidence type="ECO:0000256" key="7">
    <source>
        <dbReference type="SAM" id="Coils"/>
    </source>
</evidence>
<keyword evidence="5 7" id="KW-0175">Coiled coil</keyword>
<evidence type="ECO:0000256" key="5">
    <source>
        <dbReference type="ARBA" id="ARBA00023054"/>
    </source>
</evidence>
<feature type="binding site" evidence="6">
    <location>
        <position position="510"/>
    </location>
    <ligand>
        <name>Zn(2+)</name>
        <dbReference type="ChEBI" id="CHEBI:29105"/>
    </ligand>
</feature>
<feature type="binding site" evidence="6">
    <location>
        <position position="507"/>
    </location>
    <ligand>
        <name>Zn(2+)</name>
        <dbReference type="ChEBI" id="CHEBI:29105"/>
    </ligand>
</feature>
<dbReference type="Gene3D" id="1.10.287.510">
    <property type="entry name" value="Helix hairpin bin"/>
    <property type="match status" value="1"/>
</dbReference>
<feature type="domain" description="Zinc-hook" evidence="8">
    <location>
        <begin position="462"/>
        <end position="559"/>
    </location>
</feature>
<feature type="coiled-coil region" evidence="7">
    <location>
        <begin position="239"/>
        <end position="266"/>
    </location>
</feature>
<protein>
    <submittedName>
        <fullName evidence="9">SMC family ATPase</fullName>
    </submittedName>
</protein>
<name>A0A7C2UUI8_9CREN</name>
<keyword evidence="1 6" id="KW-0479">Metal-binding</keyword>
<accession>A0A7C2UUI8</accession>
<dbReference type="InterPro" id="IPR003395">
    <property type="entry name" value="RecF/RecN/SMC_N"/>
</dbReference>
<feature type="coiled-coil region" evidence="7">
    <location>
        <begin position="694"/>
        <end position="759"/>
    </location>
</feature>
<reference evidence="9" key="1">
    <citation type="journal article" date="2020" name="mSystems">
        <title>Genome- and Community-Level Interaction Insights into Carbon Utilization and Element Cycling Functions of Hydrothermarchaeota in Hydrothermal Sediment.</title>
        <authorList>
            <person name="Zhou Z."/>
            <person name="Liu Y."/>
            <person name="Xu W."/>
            <person name="Pan J."/>
            <person name="Luo Z.H."/>
            <person name="Li M."/>
        </authorList>
    </citation>
    <scope>NUCLEOTIDE SEQUENCE [LARGE SCALE GENOMIC DNA]</scope>
    <source>
        <strain evidence="9">SpSt-1259</strain>
    </source>
</reference>
<dbReference type="SUPFAM" id="SSF52540">
    <property type="entry name" value="P-loop containing nucleoside triphosphate hydrolases"/>
    <property type="match status" value="1"/>
</dbReference>
<sequence length="957" mass="108585">MAEAEKYSQRRREEARTIKVHGLRRMSVSPIKLEKLVLENFYSYGRKTEISFSDGVTVIVGENGAGKSSIVRGIYFALLGELPDARISDAVHRGKEELYVSLILTDGKNRYRVERSRGRKRSDVLYVYVGDKERIVATRAEDVTKILSRIVLSSDLESIAERGVKRALIDLIILNQGKLDEIGEILSSGRVDKIEFLLNILGLNAYLKAWEKMKDLTVRVPLPDKPLPPEIGGPEKDRYKVTEDDLKEAEERLKRSLESIESIKKEEEKVISRISVLAEREKELSMKKALLEEDKGRIALELGNIESQLSKAKEALDRLRALERQIAEMRKREEELERQLGEVENLKKMLEDLKLREKLSSYVELERELRSFVERTKGVKTKTLGLGITGLLEEVDVPLRKELESIDAKLRSLEGERAVKMREMEEAQKLKLEIEKKEGEFIAEISRVAKILGLPISNSDPLRTFEELYVSISNMLKEKRNVLASLKSEQSRLKRSIEELRDAKGKCPVCGRELDEEHRNKLLLEYGQRLEQINDEAAHVESELEMLEKENLTMNKLRSKTGEIDVLRGKMSKISAQEDVDVLKKIEADISELKKKKEAISELLRDVSGAYASKRAILEKIQQIAEMTIDSKDVTAENLEALEGIVEKISKEIELLTSVSKIGLPEDVVEVRKKILALEKKLRDLQPEAKSAELVGIREKRKSLEEQEKELREEASKLKMLEEKRASLKASIDKVSAELSEVEAKLLSVRDELGSLRSRKGILEERKEYLDSLSKSLSEAVYELKVLLKVRSLYERETGLPSVLMRHAVRELKRELVESYRKFELSYDDLNIDDSFNISLINSLQNFEISLDQASGGEKVAVYLSFIFAAQKVISELYGGGGRAGFLVLDEPTNYLDDMRVRYLADVLRDAVSAGGGAQIIVVTHEESLKDAGDVVLRVRKSGAVSLVEEEKEVAIA</sequence>
<dbReference type="Gene3D" id="3.40.50.300">
    <property type="entry name" value="P-loop containing nucleotide triphosphate hydrolases"/>
    <property type="match status" value="2"/>
</dbReference>
<evidence type="ECO:0000313" key="9">
    <source>
        <dbReference type="EMBL" id="HEU97823.1"/>
    </source>
</evidence>
<evidence type="ECO:0000259" key="8">
    <source>
        <dbReference type="PROSITE" id="PS51131"/>
    </source>
</evidence>
<comment type="caution">
    <text evidence="9">The sequence shown here is derived from an EMBL/GenBank/DDBJ whole genome shotgun (WGS) entry which is preliminary data.</text>
</comment>
<dbReference type="Pfam" id="PF02463">
    <property type="entry name" value="SMC_N"/>
    <property type="match status" value="1"/>
</dbReference>
<feature type="coiled-coil region" evidence="7">
    <location>
        <begin position="302"/>
        <end position="356"/>
    </location>
</feature>
<dbReference type="EMBL" id="DSFE01000068">
    <property type="protein sequence ID" value="HEU97823.1"/>
    <property type="molecule type" value="Genomic_DNA"/>
</dbReference>
<evidence type="ECO:0000256" key="3">
    <source>
        <dbReference type="ARBA" id="ARBA00022833"/>
    </source>
</evidence>
<gene>
    <name evidence="9" type="ORF">ENO36_03085</name>
</gene>
<evidence type="ECO:0000256" key="6">
    <source>
        <dbReference type="PROSITE-ProRule" id="PRU00471"/>
    </source>
</evidence>
<dbReference type="InterPro" id="IPR013134">
    <property type="entry name" value="Zn_hook_RAD50"/>
</dbReference>
<dbReference type="SUPFAM" id="SSF75712">
    <property type="entry name" value="Rad50 coiled-coil Zn hook"/>
    <property type="match status" value="1"/>
</dbReference>
<dbReference type="PANTHER" id="PTHR32114">
    <property type="entry name" value="ABC TRANSPORTER ABCH.3"/>
    <property type="match status" value="1"/>
</dbReference>